<dbReference type="EMBL" id="JAUCMX010000012">
    <property type="protein sequence ID" value="KAK3529464.1"/>
    <property type="molecule type" value="Genomic_DNA"/>
</dbReference>
<dbReference type="FunFam" id="1.10.357.30:FF:000001">
    <property type="entry name" value="Exocyst complex component"/>
    <property type="match status" value="1"/>
</dbReference>
<organism evidence="8 9">
    <name type="scientific">Hemibagrus guttatus</name>
    <dbReference type="NCBI Taxonomy" id="175788"/>
    <lineage>
        <taxon>Eukaryota</taxon>
        <taxon>Metazoa</taxon>
        <taxon>Chordata</taxon>
        <taxon>Craniata</taxon>
        <taxon>Vertebrata</taxon>
        <taxon>Euteleostomi</taxon>
        <taxon>Actinopterygii</taxon>
        <taxon>Neopterygii</taxon>
        <taxon>Teleostei</taxon>
        <taxon>Ostariophysi</taxon>
        <taxon>Siluriformes</taxon>
        <taxon>Bagridae</taxon>
        <taxon>Hemibagrus</taxon>
    </lineage>
</organism>
<keyword evidence="3 4" id="KW-0268">Exocytosis</keyword>
<evidence type="ECO:0000256" key="5">
    <source>
        <dbReference type="SAM" id="Phobius"/>
    </source>
</evidence>
<keyword evidence="2 4" id="KW-0813">Transport</keyword>
<gene>
    <name evidence="8" type="ORF">QTP70_031078</name>
</gene>
<evidence type="ECO:0000256" key="2">
    <source>
        <dbReference type="ARBA" id="ARBA00022448"/>
    </source>
</evidence>
<dbReference type="Gene3D" id="1.20.58.670">
    <property type="entry name" value="Dsl1p vesicle tethering complex, Tip20p subunit, domain D"/>
    <property type="match status" value="2"/>
</dbReference>
<comment type="similarity">
    <text evidence="1 4">Belongs to the SEC15 family.</text>
</comment>
<dbReference type="Proteomes" id="UP001274896">
    <property type="component" value="Unassembled WGS sequence"/>
</dbReference>
<reference evidence="8" key="1">
    <citation type="submission" date="2023-06" db="EMBL/GenBank/DDBJ databases">
        <title>Male Hemibagrus guttatus genome.</title>
        <authorList>
            <person name="Bian C."/>
        </authorList>
    </citation>
    <scope>NUCLEOTIDE SEQUENCE</scope>
    <source>
        <strain evidence="8">Male_cb2023</strain>
        <tissue evidence="8">Muscle</tissue>
    </source>
</reference>
<dbReference type="Pfam" id="PF20651">
    <property type="entry name" value="EXOC6_Sec15_N"/>
    <property type="match status" value="1"/>
</dbReference>
<feature type="domain" description="Exocyst complex subunit EXOC6/Sec15 C-terminal" evidence="6">
    <location>
        <begin position="728"/>
        <end position="844"/>
    </location>
</feature>
<feature type="domain" description="Exocyst complex subunit EXOC6/Sec15 C-terminal" evidence="6">
    <location>
        <begin position="454"/>
        <end position="711"/>
    </location>
</feature>
<evidence type="ECO:0000256" key="1">
    <source>
        <dbReference type="ARBA" id="ARBA00007944"/>
    </source>
</evidence>
<evidence type="ECO:0000313" key="8">
    <source>
        <dbReference type="EMBL" id="KAK3529464.1"/>
    </source>
</evidence>
<evidence type="ECO:0000259" key="7">
    <source>
        <dbReference type="Pfam" id="PF20651"/>
    </source>
</evidence>
<keyword evidence="5" id="KW-1133">Transmembrane helix</keyword>
<keyword evidence="5" id="KW-0812">Transmembrane</keyword>
<evidence type="ECO:0000313" key="9">
    <source>
        <dbReference type="Proteomes" id="UP001274896"/>
    </source>
</evidence>
<accession>A0AAE0QRD6</accession>
<dbReference type="PANTHER" id="PTHR12702:SF2">
    <property type="entry name" value="EXOCYST COMPLEX COMPONENT 6"/>
    <property type="match status" value="1"/>
</dbReference>
<dbReference type="InterPro" id="IPR007225">
    <property type="entry name" value="EXOC6/Sec15"/>
</dbReference>
<feature type="transmembrane region" description="Helical" evidence="5">
    <location>
        <begin position="32"/>
        <end position="50"/>
    </location>
</feature>
<feature type="domain" description="Exocyst complex component EXOC6/Sec15 N-terminal" evidence="7">
    <location>
        <begin position="80"/>
        <end position="261"/>
    </location>
</feature>
<comment type="caution">
    <text evidence="8">The sequence shown here is derived from an EMBL/GenBank/DDBJ whole genome shotgun (WGS) entry which is preliminary data.</text>
</comment>
<dbReference type="InterPro" id="IPR042044">
    <property type="entry name" value="EXOC6PINT-1/Sec15/Tip20_C_dom2"/>
</dbReference>
<dbReference type="PIRSF" id="PIRSF025007">
    <property type="entry name" value="Sec15"/>
    <property type="match status" value="1"/>
</dbReference>
<evidence type="ECO:0000256" key="4">
    <source>
        <dbReference type="PIRNR" id="PIRNR025007"/>
    </source>
</evidence>
<dbReference type="GO" id="GO:0016020">
    <property type="term" value="C:membrane"/>
    <property type="evidence" value="ECO:0007669"/>
    <property type="project" value="TreeGrafter"/>
</dbReference>
<evidence type="ECO:0000259" key="6">
    <source>
        <dbReference type="Pfam" id="PF04091"/>
    </source>
</evidence>
<keyword evidence="9" id="KW-1185">Reference proteome</keyword>
<dbReference type="Gene3D" id="1.10.357.30">
    <property type="entry name" value="Exocyst complex subunit Sec15 C-terminal domain, N-terminal subdomain"/>
    <property type="match status" value="1"/>
</dbReference>
<dbReference type="GO" id="GO:0090522">
    <property type="term" value="P:vesicle tethering involved in exocytosis"/>
    <property type="evidence" value="ECO:0007669"/>
    <property type="project" value="UniProtKB-UniRule"/>
</dbReference>
<dbReference type="PANTHER" id="PTHR12702">
    <property type="entry name" value="SEC15"/>
    <property type="match status" value="1"/>
</dbReference>
<keyword evidence="5" id="KW-0472">Membrane</keyword>
<protein>
    <recommendedName>
        <fullName evidence="4">Exocyst complex component</fullName>
    </recommendedName>
</protein>
<name>A0AAE0QRD6_9TELE</name>
<sequence length="887" mass="102685">MSAYCRKSRARTRPASDQRFAEVHMDTVMDNWFVSAVLVYSVLLAVVLSCQRGSDMRREEERNRSVYDDQPNAHKRFMEKLDARIRNHDREIEKMCNFHHQGFVDAITELLKVRADAEKLMGQVTDTNRRLQDAGREVRYAAAFVNAFAVTAQTEEVIRCRVQQRNMATTVEKLQLCIPVLEMYSKLKEQLESKRYYAALKTMEQLENIYIPRVSKYRFCQIMAETLPKLREEIKEISMSDLKDFLESIRKHSDKIGETAMRQAQQHRTFTSAVQKQANLGCAKPLYSLNGRTSLQHNGLAAEETVDEEEADDEVLTVQDLVDFSPVYRCLHIYTILGDRETFENYYRKQRKKQARLVLQPQSNMHETVEGYRKYFNQIVGFFVVEDHILHATQGLVTRAFTDELWNMALSKIIAVLRTHSSYCNDPDLVLELKNLIVIFADTLQSYGFSVNRLFDLLFEIRDQYNETLLKKWALVFREIFELDNYSPIPVENEVEYKLVVSRFPFHDAEIEKQPFPKKLPMSQSVPQIYIQVKEFIYASLKFSESLHRSSTEIDDMLRKSTNLLLTRTLSGCLQNLIRKPHIGLTELVQIIINTTHLEQACKYLEDFITNITNVSPETIHTTRLYGLSTFKDARHAAEGEIYTKLNQKIDEFIQLADYEWSMVESDGRASGYLMDLINFLRSTFQVFTHLPNNTNDHAAMSHLFHIGRILSRDSRTEVFVSKAAIFSVFSKSQGKVAQTACMSACKHLATSMMQMLLDTELKQVSMGAIQQFNLDVIQCELFASSEPVPGFQGDTLQLAFIDLRQLLDLFMVWDWSTYLADYGQPTSKYLRVNPSTALALLEKMKDTSKKNNIFSQFRKNDRDKQKLIETVVKQLRSLVNGMSQHS</sequence>
<dbReference type="InterPro" id="IPR042045">
    <property type="entry name" value="EXOC6/Sec15_C_dom1"/>
</dbReference>
<dbReference type="AlphaFoldDB" id="A0AAE0QRD6"/>
<dbReference type="GO" id="GO:0006893">
    <property type="term" value="P:Golgi to plasma membrane transport"/>
    <property type="evidence" value="ECO:0007669"/>
    <property type="project" value="TreeGrafter"/>
</dbReference>
<dbReference type="Pfam" id="PF04091">
    <property type="entry name" value="Sec15_C"/>
    <property type="match status" value="2"/>
</dbReference>
<proteinExistence type="inferred from homology"/>
<dbReference type="InterPro" id="IPR048359">
    <property type="entry name" value="EXOC6_Sec15_N"/>
</dbReference>
<dbReference type="GO" id="GO:0000145">
    <property type="term" value="C:exocyst"/>
    <property type="evidence" value="ECO:0007669"/>
    <property type="project" value="UniProtKB-UniRule"/>
</dbReference>
<dbReference type="InterPro" id="IPR046361">
    <property type="entry name" value="EXOC6/Sec15_C"/>
</dbReference>
<evidence type="ECO:0000256" key="3">
    <source>
        <dbReference type="ARBA" id="ARBA00022483"/>
    </source>
</evidence>
<dbReference type="GO" id="GO:0006886">
    <property type="term" value="P:intracellular protein transport"/>
    <property type="evidence" value="ECO:0007669"/>
    <property type="project" value="InterPro"/>
</dbReference>
<comment type="function">
    <text evidence="4">Component of the exocyst complex involved in the docking of exocytic vesicles with fusion sites on the plasma membrane.</text>
</comment>